<dbReference type="PANTHER" id="PTHR33112:SF10">
    <property type="entry name" value="TOL"/>
    <property type="match status" value="1"/>
</dbReference>
<organism evidence="2 3">
    <name type="scientific">Microthyrium microscopicum</name>
    <dbReference type="NCBI Taxonomy" id="703497"/>
    <lineage>
        <taxon>Eukaryota</taxon>
        <taxon>Fungi</taxon>
        <taxon>Dikarya</taxon>
        <taxon>Ascomycota</taxon>
        <taxon>Pezizomycotina</taxon>
        <taxon>Dothideomycetes</taxon>
        <taxon>Dothideomycetes incertae sedis</taxon>
        <taxon>Microthyriales</taxon>
        <taxon>Microthyriaceae</taxon>
        <taxon>Microthyrium</taxon>
    </lineage>
</organism>
<proteinExistence type="predicted"/>
<keyword evidence="3" id="KW-1185">Reference proteome</keyword>
<evidence type="ECO:0000259" key="1">
    <source>
        <dbReference type="Pfam" id="PF06985"/>
    </source>
</evidence>
<name>A0A6A6ULF8_9PEZI</name>
<protein>
    <submittedName>
        <fullName evidence="2">HET-domain-containing protein</fullName>
    </submittedName>
</protein>
<dbReference type="Pfam" id="PF06985">
    <property type="entry name" value="HET"/>
    <property type="match status" value="1"/>
</dbReference>
<feature type="domain" description="Heterokaryon incompatibility" evidence="1">
    <location>
        <begin position="215"/>
        <end position="358"/>
    </location>
</feature>
<dbReference type="Proteomes" id="UP000799302">
    <property type="component" value="Unassembled WGS sequence"/>
</dbReference>
<dbReference type="EMBL" id="MU004232">
    <property type="protein sequence ID" value="KAF2672287.1"/>
    <property type="molecule type" value="Genomic_DNA"/>
</dbReference>
<sequence>MEEDTLCNYCLRGILGNSPLAFLPQTADRHPSHLLLRRGTQWVWTHHQTVLDLQNLAKLCALCSHIWEHMCAGLENADDTQTQMVAAERAYLYISKLGKKYLSGSPSQSFYEILRGDGHGPGIRLAVWPDVQFLAEKYQESGKEAIWTDTSPITLDDRWPVIQKWIDACELDHHRCRESRKRGPLPARLIALGHDALSLPRLVATEHLDGNAITYTTLSHRWGTGVKPLCTLSNNLEEHYKLLPCDQIPKTFLDAMRITRKLGIAYIWIDSLCIVQDSEIDWQHQAAKMKDVYESSYLNIAAVDSGDANGSCFLDSLEERIRFRAPHNGEYLNIRIPCATDQSVAESPLLKRGWVFQELILSPRVLYCKKTQFFWQCHRGSFSEDGVVQDTKLAINYPPRHSSKHYPAKDNLSDWLQLMEAYKQLEFTKEEDRTPAMAGITRWYQAQHNLTPVLGLWKELMAKGLNWHCSRPFTSQIKPFIKPLNIPTWSWLGVEPTGVRFHFHTRDIDCLSIVKASTEWNGEELTSDLISSQLIVLGFLFELRFDFDRGASSASSWFVKSTDLDYLRDDYDLSDSDISGSVEVRFDRGQPEKANPVCTCLLLSMRNVGPESSLEFLMLNPVQCDKGQRPKYRRFCHGTWKHRNRTKLHQNISSLEATSERFFRCELIEDSARPQLTAHEKMLRRKPIEIELC</sequence>
<evidence type="ECO:0000313" key="2">
    <source>
        <dbReference type="EMBL" id="KAF2672287.1"/>
    </source>
</evidence>
<reference evidence="2" key="1">
    <citation type="journal article" date="2020" name="Stud. Mycol.">
        <title>101 Dothideomycetes genomes: a test case for predicting lifestyles and emergence of pathogens.</title>
        <authorList>
            <person name="Haridas S."/>
            <person name="Albert R."/>
            <person name="Binder M."/>
            <person name="Bloem J."/>
            <person name="Labutti K."/>
            <person name="Salamov A."/>
            <person name="Andreopoulos B."/>
            <person name="Baker S."/>
            <person name="Barry K."/>
            <person name="Bills G."/>
            <person name="Bluhm B."/>
            <person name="Cannon C."/>
            <person name="Castanera R."/>
            <person name="Culley D."/>
            <person name="Daum C."/>
            <person name="Ezra D."/>
            <person name="Gonzalez J."/>
            <person name="Henrissat B."/>
            <person name="Kuo A."/>
            <person name="Liang C."/>
            <person name="Lipzen A."/>
            <person name="Lutzoni F."/>
            <person name="Magnuson J."/>
            <person name="Mondo S."/>
            <person name="Nolan M."/>
            <person name="Ohm R."/>
            <person name="Pangilinan J."/>
            <person name="Park H.-J."/>
            <person name="Ramirez L."/>
            <person name="Alfaro M."/>
            <person name="Sun H."/>
            <person name="Tritt A."/>
            <person name="Yoshinaga Y."/>
            <person name="Zwiers L.-H."/>
            <person name="Turgeon B."/>
            <person name="Goodwin S."/>
            <person name="Spatafora J."/>
            <person name="Crous P."/>
            <person name="Grigoriev I."/>
        </authorList>
    </citation>
    <scope>NUCLEOTIDE SEQUENCE</scope>
    <source>
        <strain evidence="2">CBS 115976</strain>
    </source>
</reference>
<dbReference type="OrthoDB" id="3486565at2759"/>
<evidence type="ECO:0000313" key="3">
    <source>
        <dbReference type="Proteomes" id="UP000799302"/>
    </source>
</evidence>
<dbReference type="InterPro" id="IPR010730">
    <property type="entry name" value="HET"/>
</dbReference>
<dbReference type="PANTHER" id="PTHR33112">
    <property type="entry name" value="DOMAIN PROTEIN, PUTATIVE-RELATED"/>
    <property type="match status" value="1"/>
</dbReference>
<accession>A0A6A6ULF8</accession>
<dbReference type="AlphaFoldDB" id="A0A6A6ULF8"/>
<gene>
    <name evidence="2" type="ORF">BT63DRAFT_452791</name>
</gene>